<comment type="subunit">
    <text evidence="9">Component of the Sec protein translocase complex. Heterotrimer consisting of SecY, SecE and SecG subunits. The heterotrimers can form oligomers, although 1 heterotrimer is thought to be able to translocate proteins. Interacts with the ribosome. Interacts with SecDF, and other proteins may be involved. Interacts with SecA.</text>
</comment>
<dbReference type="GO" id="GO:0065002">
    <property type="term" value="P:intracellular protein transmembrane transport"/>
    <property type="evidence" value="ECO:0007669"/>
    <property type="project" value="UniProtKB-UniRule"/>
</dbReference>
<keyword evidence="6 9" id="KW-1133">Transmembrane helix</keyword>
<dbReference type="GO" id="GO:0008320">
    <property type="term" value="F:protein transmembrane transporter activity"/>
    <property type="evidence" value="ECO:0007669"/>
    <property type="project" value="UniProtKB-UniRule"/>
</dbReference>
<evidence type="ECO:0000256" key="3">
    <source>
        <dbReference type="ARBA" id="ARBA00022475"/>
    </source>
</evidence>
<evidence type="ECO:0000256" key="8">
    <source>
        <dbReference type="ARBA" id="ARBA00023136"/>
    </source>
</evidence>
<comment type="caution">
    <text evidence="10">The sequence shown here is derived from an EMBL/GenBank/DDBJ whole genome shotgun (WGS) entry which is preliminary data.</text>
</comment>
<evidence type="ECO:0000313" key="10">
    <source>
        <dbReference type="EMBL" id="MBB6253887.1"/>
    </source>
</evidence>
<dbReference type="GO" id="GO:0043952">
    <property type="term" value="P:protein transport by the Sec complex"/>
    <property type="evidence" value="ECO:0007669"/>
    <property type="project" value="UniProtKB-UniRule"/>
</dbReference>
<evidence type="ECO:0000256" key="2">
    <source>
        <dbReference type="ARBA" id="ARBA00022448"/>
    </source>
</evidence>
<dbReference type="GO" id="GO:0009306">
    <property type="term" value="P:protein secretion"/>
    <property type="evidence" value="ECO:0007669"/>
    <property type="project" value="UniProtKB-UniRule"/>
</dbReference>
<dbReference type="PANTHER" id="PTHR33910:SF1">
    <property type="entry name" value="PROTEIN TRANSLOCASE SUBUNIT SECE"/>
    <property type="match status" value="1"/>
</dbReference>
<feature type="transmembrane region" description="Helical" evidence="9">
    <location>
        <begin position="33"/>
        <end position="61"/>
    </location>
</feature>
<dbReference type="EMBL" id="JACIIZ010000014">
    <property type="protein sequence ID" value="MBB6253887.1"/>
    <property type="molecule type" value="Genomic_DNA"/>
</dbReference>
<comment type="subcellular location">
    <subcellularLocation>
        <location evidence="9">Cell membrane</location>
        <topology evidence="9">Single-pass membrane protein</topology>
    </subcellularLocation>
    <subcellularLocation>
        <location evidence="1">Membrane</location>
    </subcellularLocation>
</comment>
<dbReference type="Gene3D" id="1.20.5.1030">
    <property type="entry name" value="Preprotein translocase secy subunit"/>
    <property type="match status" value="1"/>
</dbReference>
<dbReference type="GO" id="GO:0006605">
    <property type="term" value="P:protein targeting"/>
    <property type="evidence" value="ECO:0007669"/>
    <property type="project" value="UniProtKB-UniRule"/>
</dbReference>
<keyword evidence="11" id="KW-1185">Reference proteome</keyword>
<keyword evidence="3 9" id="KW-1003">Cell membrane</keyword>
<keyword evidence="8 9" id="KW-0472">Membrane</keyword>
<reference evidence="10 11" key="1">
    <citation type="submission" date="2020-08" db="EMBL/GenBank/DDBJ databases">
        <title>Genomic Encyclopedia of Type Strains, Phase IV (KMG-IV): sequencing the most valuable type-strain genomes for metagenomic binning, comparative biology and taxonomic classification.</title>
        <authorList>
            <person name="Goeker M."/>
        </authorList>
    </citation>
    <scope>NUCLEOTIDE SEQUENCE [LARGE SCALE GENOMIC DNA]</scope>
    <source>
        <strain evidence="10 11">DSM 22198</strain>
    </source>
</reference>
<evidence type="ECO:0000256" key="9">
    <source>
        <dbReference type="HAMAP-Rule" id="MF_00422"/>
    </source>
</evidence>
<dbReference type="Proteomes" id="UP000539175">
    <property type="component" value="Unassembled WGS sequence"/>
</dbReference>
<evidence type="ECO:0000256" key="7">
    <source>
        <dbReference type="ARBA" id="ARBA00023010"/>
    </source>
</evidence>
<accession>A0A7X0EEH0</accession>
<evidence type="ECO:0000256" key="4">
    <source>
        <dbReference type="ARBA" id="ARBA00022692"/>
    </source>
</evidence>
<dbReference type="InterPro" id="IPR038379">
    <property type="entry name" value="SecE_sf"/>
</dbReference>
<comment type="similarity">
    <text evidence="9">Belongs to the SecE/SEC61-gamma family.</text>
</comment>
<comment type="function">
    <text evidence="9">Essential subunit of the Sec protein translocation channel SecYEG. Clamps together the 2 halves of SecY. May contact the channel plug during translocation.</text>
</comment>
<gene>
    <name evidence="9" type="primary">secE</name>
    <name evidence="10" type="ORF">FHS74_004463</name>
</gene>
<dbReference type="InterPro" id="IPR005807">
    <property type="entry name" value="SecE_bac"/>
</dbReference>
<organism evidence="10 11">
    <name type="scientific">Nitrospirillum iridis</name>
    <dbReference type="NCBI Taxonomy" id="765888"/>
    <lineage>
        <taxon>Bacteria</taxon>
        <taxon>Pseudomonadati</taxon>
        <taxon>Pseudomonadota</taxon>
        <taxon>Alphaproteobacteria</taxon>
        <taxon>Rhodospirillales</taxon>
        <taxon>Azospirillaceae</taxon>
        <taxon>Nitrospirillum</taxon>
    </lineage>
</organism>
<evidence type="ECO:0000256" key="1">
    <source>
        <dbReference type="ARBA" id="ARBA00004370"/>
    </source>
</evidence>
<dbReference type="InterPro" id="IPR001901">
    <property type="entry name" value="Translocase_SecE/Sec61-g"/>
</dbReference>
<keyword evidence="2 9" id="KW-0813">Transport</keyword>
<dbReference type="GO" id="GO:0005886">
    <property type="term" value="C:plasma membrane"/>
    <property type="evidence" value="ECO:0007669"/>
    <property type="project" value="UniProtKB-SubCell"/>
</dbReference>
<protein>
    <recommendedName>
        <fullName evidence="9">Protein translocase subunit SecE</fullName>
    </recommendedName>
</protein>
<dbReference type="NCBIfam" id="TIGR00964">
    <property type="entry name" value="secE_bact"/>
    <property type="match status" value="1"/>
</dbReference>
<name>A0A7X0EEH0_9PROT</name>
<evidence type="ECO:0000256" key="5">
    <source>
        <dbReference type="ARBA" id="ARBA00022927"/>
    </source>
</evidence>
<evidence type="ECO:0000313" key="11">
    <source>
        <dbReference type="Proteomes" id="UP000539175"/>
    </source>
</evidence>
<dbReference type="AlphaFoldDB" id="A0A7X0EEH0"/>
<dbReference type="PANTHER" id="PTHR33910">
    <property type="entry name" value="PROTEIN TRANSLOCASE SUBUNIT SECE"/>
    <property type="match status" value="1"/>
</dbReference>
<keyword evidence="7 9" id="KW-0811">Translocation</keyword>
<keyword evidence="5 9" id="KW-0653">Protein transport</keyword>
<proteinExistence type="inferred from homology"/>
<keyword evidence="4 9" id="KW-0812">Transmembrane</keyword>
<dbReference type="Pfam" id="PF00584">
    <property type="entry name" value="SecE"/>
    <property type="match status" value="1"/>
</dbReference>
<evidence type="ECO:0000256" key="6">
    <source>
        <dbReference type="ARBA" id="ARBA00022989"/>
    </source>
</evidence>
<dbReference type="HAMAP" id="MF_00422">
    <property type="entry name" value="SecE"/>
    <property type="match status" value="1"/>
</dbReference>
<sequence>MAKTSPAQFVREVRREITKVTWPSRKETVISTWMVFLMVIVASLFFLAVDQIIAFAVRLVFGIGG</sequence>
<dbReference type="RefSeq" id="WP_184805367.1">
    <property type="nucleotide sequence ID" value="NZ_JACIIZ010000014.1"/>
</dbReference>